<keyword evidence="5" id="KW-1185">Reference proteome</keyword>
<dbReference type="EMBL" id="WWCK01000001">
    <property type="protein sequence ID" value="MYM65738.1"/>
    <property type="molecule type" value="Genomic_DNA"/>
</dbReference>
<dbReference type="SUPFAM" id="SSF52540">
    <property type="entry name" value="P-loop containing nucleoside triphosphate hydrolases"/>
    <property type="match status" value="1"/>
</dbReference>
<dbReference type="InterPro" id="IPR027417">
    <property type="entry name" value="P-loop_NTPase"/>
</dbReference>
<dbReference type="InterPro" id="IPR011990">
    <property type="entry name" value="TPR-like_helical_dom_sf"/>
</dbReference>
<evidence type="ECO:0000256" key="1">
    <source>
        <dbReference type="ARBA" id="ARBA00023125"/>
    </source>
</evidence>
<dbReference type="GO" id="GO:0000160">
    <property type="term" value="P:phosphorelay signal transduction system"/>
    <property type="evidence" value="ECO:0007669"/>
    <property type="project" value="InterPro"/>
</dbReference>
<accession>A0A7X4KAX8</accession>
<dbReference type="PRINTS" id="PR00364">
    <property type="entry name" value="DISEASERSIST"/>
</dbReference>
<dbReference type="GO" id="GO:0006355">
    <property type="term" value="P:regulation of DNA-templated transcription"/>
    <property type="evidence" value="ECO:0007669"/>
    <property type="project" value="InterPro"/>
</dbReference>
<dbReference type="InterPro" id="IPR016032">
    <property type="entry name" value="Sig_transdc_resp-reg_C-effctor"/>
</dbReference>
<dbReference type="AlphaFoldDB" id="A0A7X4KAX8"/>
<sequence length="911" mass="98675">MTTTSNCEYHFEPFRFVPAQQLLLNGERPVRLGSRALDILAALVERPGEVLGKRELMARAWPNSVVEEDNLKVHVAALRRALLDNGKEYRYVATVSGRGYRFVAPVVTSNRETAPQPAAIPANWEQLRKLPLPATCPTGRAETIASLLQIMEQRRLVSIVGTGGIGKSTVALPVVEACTAQANMEACFVDLSPVADAQFLAGAVAAALGVHVHGADGVQALIATLRERRVLLVLDSCEHLVDAVAVLVERLLNGATDLRVLATSREPLRVAGEYVYRLTPLPYPVAGTPLSAAQGLGFPAIQLFVQRAAEGQDGYQLSDADAPAVAEICRRLDGIPLAIELAATRMDALGAAALAERLGDRFQLLKRGRRGALERHRTLEAALDWSYELLPEDERSLLRALAVFAGGFTLDDASSLCQHGPLDVVDGVAGLVDKSLLSADLSRQCVLYRLLDTTKAYALEKLDLHGETEAMRRRHLHHLRAILERASEEWSTATGNGWAERHGRHLDDVRAALAWAFGPGDAAGLGIALTVAAIPLWVELSLLEEGRRCITRALGCEPDDFSAMRLEAALGAVMLYSSGPIAATESAWSRVLVLAEAQQNAEYQSMSLWGLAVCRSYAGDVAAVRSLTERFQAASGSAEKHELPVRMERLIGAALHYAGDQAAARSQLEHMLAHYVPPVRSSHLARFQLDQRAAALTTLAYVLWLQGETESARGTVQQALQEARASGHAQTIMYVISNAAFPLMVQMGDFDAAQALLDELALHLKTQLMTLWQTLWQCLHATLAVLRGDAAALPRLQQAVSQLQQVEYRLHLSSHVSTLAMALGQHGRHAEGLVLINDALATCVAGQERWLEAEMLRIKGTLLEASDPAAAEQAYRQALAIAEAQGARAWQQRAAASLERLQAARGLPDKA</sequence>
<evidence type="ECO:0000313" key="4">
    <source>
        <dbReference type="EMBL" id="MYM65738.1"/>
    </source>
</evidence>
<dbReference type="CDD" id="cd00383">
    <property type="entry name" value="trans_reg_C"/>
    <property type="match status" value="1"/>
</dbReference>
<protein>
    <submittedName>
        <fullName evidence="4">Transcriptional regulator</fullName>
    </submittedName>
</protein>
<dbReference type="InterPro" id="IPR058852">
    <property type="entry name" value="HTH_77"/>
</dbReference>
<dbReference type="InterPro" id="IPR036388">
    <property type="entry name" value="WH-like_DNA-bd_sf"/>
</dbReference>
<proteinExistence type="predicted"/>
<dbReference type="Pfam" id="PF00486">
    <property type="entry name" value="Trans_reg_C"/>
    <property type="match status" value="1"/>
</dbReference>
<dbReference type="Pfam" id="PF25872">
    <property type="entry name" value="HTH_77"/>
    <property type="match status" value="1"/>
</dbReference>
<dbReference type="Gene3D" id="1.10.10.10">
    <property type="entry name" value="Winged helix-like DNA-binding domain superfamily/Winged helix DNA-binding domain"/>
    <property type="match status" value="1"/>
</dbReference>
<dbReference type="PANTHER" id="PTHR47691:SF3">
    <property type="entry name" value="HTH-TYPE TRANSCRIPTIONAL REGULATOR RV0890C-RELATED"/>
    <property type="match status" value="1"/>
</dbReference>
<evidence type="ECO:0000256" key="2">
    <source>
        <dbReference type="PROSITE-ProRule" id="PRU01091"/>
    </source>
</evidence>
<feature type="domain" description="OmpR/PhoB-type" evidence="3">
    <location>
        <begin position="6"/>
        <end position="104"/>
    </location>
</feature>
<dbReference type="InterPro" id="IPR001867">
    <property type="entry name" value="OmpR/PhoB-type_DNA-bd"/>
</dbReference>
<dbReference type="Proteomes" id="UP000450012">
    <property type="component" value="Unassembled WGS sequence"/>
</dbReference>
<keyword evidence="1 2" id="KW-0238">DNA-binding</keyword>
<dbReference type="Gene3D" id="3.40.50.300">
    <property type="entry name" value="P-loop containing nucleotide triphosphate hydrolases"/>
    <property type="match status" value="1"/>
</dbReference>
<evidence type="ECO:0000313" key="5">
    <source>
        <dbReference type="Proteomes" id="UP000450012"/>
    </source>
</evidence>
<dbReference type="SUPFAM" id="SSF46894">
    <property type="entry name" value="C-terminal effector domain of the bipartite response regulators"/>
    <property type="match status" value="1"/>
</dbReference>
<evidence type="ECO:0000259" key="3">
    <source>
        <dbReference type="PROSITE" id="PS51755"/>
    </source>
</evidence>
<dbReference type="SUPFAM" id="SSF48452">
    <property type="entry name" value="TPR-like"/>
    <property type="match status" value="1"/>
</dbReference>
<dbReference type="PROSITE" id="PS51755">
    <property type="entry name" value="OMPR_PHOB"/>
    <property type="match status" value="1"/>
</dbReference>
<organism evidence="4 5">
    <name type="scientific">Duganella rivi</name>
    <dbReference type="NCBI Taxonomy" id="2666083"/>
    <lineage>
        <taxon>Bacteria</taxon>
        <taxon>Pseudomonadati</taxon>
        <taxon>Pseudomonadota</taxon>
        <taxon>Betaproteobacteria</taxon>
        <taxon>Burkholderiales</taxon>
        <taxon>Oxalobacteraceae</taxon>
        <taxon>Telluria group</taxon>
        <taxon>Duganella</taxon>
    </lineage>
</organism>
<dbReference type="PANTHER" id="PTHR47691">
    <property type="entry name" value="REGULATOR-RELATED"/>
    <property type="match status" value="1"/>
</dbReference>
<dbReference type="SMART" id="SM00862">
    <property type="entry name" value="Trans_reg_C"/>
    <property type="match status" value="1"/>
</dbReference>
<dbReference type="RefSeq" id="WP_161012318.1">
    <property type="nucleotide sequence ID" value="NZ_WWCK01000001.1"/>
</dbReference>
<comment type="caution">
    <text evidence="4">The sequence shown here is derived from an EMBL/GenBank/DDBJ whole genome shotgun (WGS) entry which is preliminary data.</text>
</comment>
<dbReference type="Gene3D" id="1.25.40.10">
    <property type="entry name" value="Tetratricopeptide repeat domain"/>
    <property type="match status" value="1"/>
</dbReference>
<reference evidence="4 5" key="1">
    <citation type="submission" date="2019-12" db="EMBL/GenBank/DDBJ databases">
        <title>Novel species isolated from a subtropical stream in China.</title>
        <authorList>
            <person name="Lu H."/>
        </authorList>
    </citation>
    <scope>NUCLEOTIDE SEQUENCE [LARGE SCALE GENOMIC DNA]</scope>
    <source>
        <strain evidence="4 5">FT55W</strain>
    </source>
</reference>
<feature type="DNA-binding region" description="OmpR/PhoB-type" evidence="2">
    <location>
        <begin position="6"/>
        <end position="104"/>
    </location>
</feature>
<name>A0A7X4KAX8_9BURK</name>
<gene>
    <name evidence="4" type="ORF">GTP45_02680</name>
</gene>
<dbReference type="GO" id="GO:0003677">
    <property type="term" value="F:DNA binding"/>
    <property type="evidence" value="ECO:0007669"/>
    <property type="project" value="UniProtKB-UniRule"/>
</dbReference>